<evidence type="ECO:0000313" key="3">
    <source>
        <dbReference type="Proteomes" id="UP000677152"/>
    </source>
</evidence>
<dbReference type="PANTHER" id="PTHR33993:SF14">
    <property type="entry name" value="GB|AAF24581.1"/>
    <property type="match status" value="1"/>
</dbReference>
<dbReference type="Proteomes" id="UP000677152">
    <property type="component" value="Chromosome"/>
</dbReference>
<dbReference type="AlphaFoldDB" id="A0AA45R4Y7"/>
<evidence type="ECO:0000313" key="2">
    <source>
        <dbReference type="EMBL" id="QUF05103.1"/>
    </source>
</evidence>
<dbReference type="EMBL" id="CP073249">
    <property type="protein sequence ID" value="QUF05103.1"/>
    <property type="molecule type" value="Genomic_DNA"/>
</dbReference>
<dbReference type="SUPFAM" id="SSF54593">
    <property type="entry name" value="Glyoxalase/Bleomycin resistance protein/Dihydroxybiphenyl dioxygenase"/>
    <property type="match status" value="1"/>
</dbReference>
<reference evidence="2" key="1">
    <citation type="submission" date="2021-04" db="EMBL/GenBank/DDBJ databases">
        <title>Genomic sequence of Actinosynnema pretiosum subsp. pretiosum ATCC 31280 (C-14919).</title>
        <authorList>
            <person name="Bai L."/>
            <person name="Wang X."/>
            <person name="Xiao Y."/>
        </authorList>
    </citation>
    <scope>NUCLEOTIDE SEQUENCE</scope>
    <source>
        <strain evidence="2">ATCC 31280</strain>
    </source>
</reference>
<dbReference type="Pfam" id="PF00903">
    <property type="entry name" value="Glyoxalase"/>
    <property type="match status" value="1"/>
</dbReference>
<feature type="domain" description="Glyoxalase/fosfomycin resistance/dioxygenase" evidence="1">
    <location>
        <begin position="11"/>
        <end position="198"/>
    </location>
</feature>
<accession>A0AA45R4Y7</accession>
<dbReference type="InterPro" id="IPR052164">
    <property type="entry name" value="Anthracycline_SecMetBiosynth"/>
</dbReference>
<gene>
    <name evidence="2" type="ORF">KCV87_02995</name>
</gene>
<organism evidence="2 3">
    <name type="scientific">Actinosynnema pretiosum subsp. pretiosum</name>
    <dbReference type="NCBI Taxonomy" id="103721"/>
    <lineage>
        <taxon>Bacteria</taxon>
        <taxon>Bacillati</taxon>
        <taxon>Actinomycetota</taxon>
        <taxon>Actinomycetes</taxon>
        <taxon>Pseudonocardiales</taxon>
        <taxon>Pseudonocardiaceae</taxon>
        <taxon>Actinosynnema</taxon>
    </lineage>
</organism>
<name>A0AA45R4Y7_9PSEU</name>
<sequence length="219" mass="23775">MPTPTTRGLRRLELSASRPESAMNFYAELFGWVVIAEPGDAYSGWAGDRLATRITPGEDPTWRVTFAAKQPRVIDAHTDTDAGRPLHGPWAPPPRPGEPCWVELVNPVEDDAHWTAELGWTSRTPDEDFTLYDSITPQPRAVTGRLRTDQALPSGWLTYFAVPDLAAALATANGLGASTVAEPRRVPTGHVAAIAGPDERICALLENPAGWGGEHHRVD</sequence>
<dbReference type="InterPro" id="IPR029068">
    <property type="entry name" value="Glyas_Bleomycin-R_OHBP_Dase"/>
</dbReference>
<dbReference type="PANTHER" id="PTHR33993">
    <property type="entry name" value="GLYOXALASE-RELATED"/>
    <property type="match status" value="1"/>
</dbReference>
<dbReference type="Gene3D" id="3.10.180.10">
    <property type="entry name" value="2,3-Dihydroxybiphenyl 1,2-Dioxygenase, domain 1"/>
    <property type="match status" value="1"/>
</dbReference>
<proteinExistence type="predicted"/>
<protein>
    <submittedName>
        <fullName evidence="2">VOC family protein</fullName>
    </submittedName>
</protein>
<evidence type="ECO:0000259" key="1">
    <source>
        <dbReference type="Pfam" id="PF00903"/>
    </source>
</evidence>
<dbReference type="InterPro" id="IPR004360">
    <property type="entry name" value="Glyas_Fos-R_dOase_dom"/>
</dbReference>